<dbReference type="EMBL" id="CAVMJV010000033">
    <property type="protein sequence ID" value="CAK5077711.1"/>
    <property type="molecule type" value="Genomic_DNA"/>
</dbReference>
<evidence type="ECO:0000313" key="2">
    <source>
        <dbReference type="Proteomes" id="UP001497535"/>
    </source>
</evidence>
<proteinExistence type="predicted"/>
<reference evidence="1" key="1">
    <citation type="submission" date="2023-11" db="EMBL/GenBank/DDBJ databases">
        <authorList>
            <person name="Poullet M."/>
        </authorList>
    </citation>
    <scope>NUCLEOTIDE SEQUENCE</scope>
    <source>
        <strain evidence="1">E1834</strain>
    </source>
</reference>
<evidence type="ECO:0000313" key="1">
    <source>
        <dbReference type="EMBL" id="CAK5077711.1"/>
    </source>
</evidence>
<comment type="caution">
    <text evidence="1">The sequence shown here is derived from an EMBL/GenBank/DDBJ whole genome shotgun (WGS) entry which is preliminary data.</text>
</comment>
<protein>
    <submittedName>
        <fullName evidence="1">Uncharacterized protein</fullName>
    </submittedName>
</protein>
<keyword evidence="2" id="KW-1185">Reference proteome</keyword>
<gene>
    <name evidence="1" type="ORF">MENTE1834_LOCUS24650</name>
</gene>
<name>A0ACB0ZFF9_MELEN</name>
<organism evidence="1 2">
    <name type="scientific">Meloidogyne enterolobii</name>
    <name type="common">Root-knot nematode worm</name>
    <name type="synonym">Meloidogyne mayaguensis</name>
    <dbReference type="NCBI Taxonomy" id="390850"/>
    <lineage>
        <taxon>Eukaryota</taxon>
        <taxon>Metazoa</taxon>
        <taxon>Ecdysozoa</taxon>
        <taxon>Nematoda</taxon>
        <taxon>Chromadorea</taxon>
        <taxon>Rhabditida</taxon>
        <taxon>Tylenchina</taxon>
        <taxon>Tylenchomorpha</taxon>
        <taxon>Tylenchoidea</taxon>
        <taxon>Meloidogynidae</taxon>
        <taxon>Meloidogyninae</taxon>
        <taxon>Meloidogyne</taxon>
    </lineage>
</organism>
<dbReference type="Proteomes" id="UP001497535">
    <property type="component" value="Unassembled WGS sequence"/>
</dbReference>
<accession>A0ACB0ZFF9</accession>
<sequence length="71" mass="7394">MLCVLVIERVITLKLPQGPAAPPTATHCGFPYLSILQTHPFSHCILSHGLAVVGGVVVVVGETHSGCPPII</sequence>